<evidence type="ECO:0000256" key="4">
    <source>
        <dbReference type="ARBA" id="ARBA00044881"/>
    </source>
</evidence>
<dbReference type="InterPro" id="IPR011701">
    <property type="entry name" value="MFS"/>
</dbReference>
<keyword evidence="19" id="KW-0472">Membrane</keyword>
<comment type="subunit">
    <text evidence="18">Homodimer. Interacts with lysosomal protein GLMP (via lumenal domain); the interaction starts while both proteins are still in the endoplasmic reticulum and is required for stabilization of MFSD1 in lysosomes but has no direct effect on its targeting to lysosomes or transporter activity.</text>
</comment>
<feature type="transmembrane region" description="Helical" evidence="19">
    <location>
        <begin position="212"/>
        <end position="234"/>
    </location>
</feature>
<name>F0X8S0_GROCL</name>
<comment type="catalytic activity">
    <reaction evidence="9">
        <text>L-arginyl-L-alpha-amino acid(out) = L-arginyl-L-alpha-amino acid(in)</text>
        <dbReference type="Rhea" id="RHEA:79371"/>
        <dbReference type="ChEBI" id="CHEBI:84315"/>
    </reaction>
</comment>
<comment type="catalytic activity">
    <reaction evidence="4">
        <text>L-alpha-aminoacyl-L-arginine(out) = L-alpha-aminoacyl-L-arginine(in)</text>
        <dbReference type="Rhea" id="RHEA:79367"/>
        <dbReference type="ChEBI" id="CHEBI:229968"/>
    </reaction>
</comment>
<accession>F0X8S0</accession>
<feature type="transmembrane region" description="Helical" evidence="19">
    <location>
        <begin position="433"/>
        <end position="458"/>
    </location>
</feature>
<dbReference type="Proteomes" id="UP000007796">
    <property type="component" value="Unassembled WGS sequence"/>
</dbReference>
<dbReference type="STRING" id="655863.F0X8S0"/>
<dbReference type="OrthoDB" id="424834at2759"/>
<evidence type="ECO:0000256" key="6">
    <source>
        <dbReference type="ARBA" id="ARBA00044891"/>
    </source>
</evidence>
<protein>
    <recommendedName>
        <fullName evidence="15">Lysosomal dipeptide transporter MFSD1</fullName>
    </recommendedName>
    <alternativeName>
        <fullName evidence="16">Major facilitator superfamily domain-containing protein 1</fullName>
    </alternativeName>
</protein>
<evidence type="ECO:0000256" key="10">
    <source>
        <dbReference type="ARBA" id="ARBA00044900"/>
    </source>
</evidence>
<comment type="catalytic activity">
    <reaction evidence="2">
        <text>L-lysyl-L-alanine(out) = L-lysyl-L-alanine(in)</text>
        <dbReference type="Rhea" id="RHEA:79399"/>
        <dbReference type="ChEBI" id="CHEBI:229954"/>
    </reaction>
</comment>
<evidence type="ECO:0000256" key="8">
    <source>
        <dbReference type="ARBA" id="ARBA00044898"/>
    </source>
</evidence>
<comment type="catalytic activity">
    <reaction evidence="10">
        <text>L-lysyl-L-lysine(out) = L-lysyl-L-lysine(in)</text>
        <dbReference type="Rhea" id="RHEA:79403"/>
        <dbReference type="ChEBI" id="CHEBI:229956"/>
    </reaction>
</comment>
<dbReference type="eggNOG" id="KOG4686">
    <property type="taxonomic scope" value="Eukaryota"/>
</dbReference>
<dbReference type="GO" id="GO:0022857">
    <property type="term" value="F:transmembrane transporter activity"/>
    <property type="evidence" value="ECO:0007669"/>
    <property type="project" value="InterPro"/>
</dbReference>
<keyword evidence="19" id="KW-0812">Transmembrane</keyword>
<evidence type="ECO:0000256" key="19">
    <source>
        <dbReference type="SAM" id="Phobius"/>
    </source>
</evidence>
<evidence type="ECO:0000256" key="12">
    <source>
        <dbReference type="ARBA" id="ARBA00044912"/>
    </source>
</evidence>
<dbReference type="EMBL" id="GL629735">
    <property type="protein sequence ID" value="EFX05292.1"/>
    <property type="molecule type" value="Genomic_DNA"/>
</dbReference>
<evidence type="ECO:0000313" key="22">
    <source>
        <dbReference type="Proteomes" id="UP000007796"/>
    </source>
</evidence>
<dbReference type="InterPro" id="IPR020846">
    <property type="entry name" value="MFS_dom"/>
</dbReference>
<comment type="catalytic activity">
    <reaction evidence="14">
        <text>L-lysyl-glycine(out) = L-lysyl-glycine(in)</text>
        <dbReference type="Rhea" id="RHEA:79407"/>
        <dbReference type="ChEBI" id="CHEBI:191202"/>
    </reaction>
</comment>
<feature type="transmembrane region" description="Helical" evidence="19">
    <location>
        <begin position="269"/>
        <end position="290"/>
    </location>
</feature>
<reference evidence="21 22" key="1">
    <citation type="journal article" date="2011" name="Proc. Natl. Acad. Sci. U.S.A.">
        <title>Genome and transcriptome analyses of the mountain pine beetle-fungal symbiont Grosmannia clavigera, a lodgepole pine pathogen.</title>
        <authorList>
            <person name="DiGuistini S."/>
            <person name="Wang Y."/>
            <person name="Liao N.Y."/>
            <person name="Taylor G."/>
            <person name="Tanguay P."/>
            <person name="Feau N."/>
            <person name="Henrissat B."/>
            <person name="Chan S.K."/>
            <person name="Hesse-Orce U."/>
            <person name="Alamouti S.M."/>
            <person name="Tsui C.K.M."/>
            <person name="Docking R.T."/>
            <person name="Levasseur A."/>
            <person name="Haridas S."/>
            <person name="Robertson G."/>
            <person name="Birol I."/>
            <person name="Holt R.A."/>
            <person name="Marra M.A."/>
            <person name="Hamelin R.C."/>
            <person name="Hirst M."/>
            <person name="Jones S.J.M."/>
            <person name="Bohlmann J."/>
            <person name="Breuil C."/>
        </authorList>
    </citation>
    <scope>NUCLEOTIDE SEQUENCE [LARGE SCALE GENOMIC DNA]</scope>
    <source>
        <strain evidence="22">kw1407 / UAMH 11150</strain>
    </source>
</reference>
<comment type="catalytic activity">
    <reaction evidence="7">
        <text>L-alpha-aminoacyl-L-lysine(out) = L-alpha-aminoacyl-L-lysine(in)</text>
        <dbReference type="Rhea" id="RHEA:79383"/>
        <dbReference type="ChEBI" id="CHEBI:229966"/>
    </reaction>
</comment>
<evidence type="ECO:0000256" key="14">
    <source>
        <dbReference type="ARBA" id="ARBA00044924"/>
    </source>
</evidence>
<feature type="transmembrane region" description="Helical" evidence="19">
    <location>
        <begin position="495"/>
        <end position="517"/>
    </location>
</feature>
<comment type="catalytic activity">
    <reaction evidence="12">
        <text>L-histidyl-L-alpha-amino acid(out) = L-histidyl-L-alpha-amino acid(in)</text>
        <dbReference type="Rhea" id="RHEA:79379"/>
        <dbReference type="ChEBI" id="CHEBI:229964"/>
    </reaction>
</comment>
<evidence type="ECO:0000256" key="2">
    <source>
        <dbReference type="ARBA" id="ARBA00044876"/>
    </source>
</evidence>
<feature type="transmembrane region" description="Helical" evidence="19">
    <location>
        <begin position="338"/>
        <end position="358"/>
    </location>
</feature>
<comment type="catalytic activity">
    <reaction evidence="13">
        <text>L-alanyl-L-lysine(out) = L-alanyl-L-lysine(in)</text>
        <dbReference type="Rhea" id="RHEA:79415"/>
        <dbReference type="ChEBI" id="CHEBI:192470"/>
    </reaction>
</comment>
<comment type="catalytic activity">
    <reaction evidence="8">
        <text>L-aspartyl-L-lysine(out) = L-aspartyl-L-lysine(in)</text>
        <dbReference type="Rhea" id="RHEA:79411"/>
        <dbReference type="ChEBI" id="CHEBI:229953"/>
    </reaction>
</comment>
<comment type="catalytic activity">
    <reaction evidence="11">
        <text>L-arginyl-glycine(out) = L-arginyl-glycine(in)</text>
        <dbReference type="Rhea" id="RHEA:79391"/>
        <dbReference type="ChEBI" id="CHEBI:229955"/>
    </reaction>
</comment>
<dbReference type="GeneID" id="25976453"/>
<evidence type="ECO:0000256" key="1">
    <source>
        <dbReference type="ARBA" id="ARBA00004141"/>
    </source>
</evidence>
<evidence type="ECO:0000256" key="17">
    <source>
        <dbReference type="ARBA" id="ARBA00045709"/>
    </source>
</evidence>
<evidence type="ECO:0000256" key="11">
    <source>
        <dbReference type="ARBA" id="ARBA00044903"/>
    </source>
</evidence>
<dbReference type="PANTHER" id="PTHR23512:SF12">
    <property type="entry name" value="TRANSPORTER, PUTATIVE (AFU_ORTHOLOGUE AFUA_4G00260)-RELATED"/>
    <property type="match status" value="1"/>
</dbReference>
<dbReference type="Pfam" id="PF07690">
    <property type="entry name" value="MFS_1"/>
    <property type="match status" value="1"/>
</dbReference>
<feature type="transmembrane region" description="Helical" evidence="19">
    <location>
        <begin position="404"/>
        <end position="421"/>
    </location>
</feature>
<evidence type="ECO:0000256" key="16">
    <source>
        <dbReference type="ARBA" id="ARBA00045018"/>
    </source>
</evidence>
<keyword evidence="22" id="KW-1185">Reference proteome</keyword>
<comment type="catalytic activity">
    <reaction evidence="3">
        <text>L-histidyl-glycine(out) = L-histidyl-glycine(in)</text>
        <dbReference type="Rhea" id="RHEA:79395"/>
        <dbReference type="ChEBI" id="CHEBI:229957"/>
    </reaction>
</comment>
<evidence type="ECO:0000256" key="9">
    <source>
        <dbReference type="ARBA" id="ARBA00044899"/>
    </source>
</evidence>
<dbReference type="PROSITE" id="PS50850">
    <property type="entry name" value="MFS"/>
    <property type="match status" value="1"/>
</dbReference>
<comment type="catalytic activity">
    <reaction evidence="5">
        <text>L-alpha-aminoacyl-L-histidine(out) = L-alpha-aminoacyl-L-histidine(in)</text>
        <dbReference type="Rhea" id="RHEA:79375"/>
        <dbReference type="ChEBI" id="CHEBI:229967"/>
    </reaction>
</comment>
<evidence type="ECO:0000256" key="7">
    <source>
        <dbReference type="ARBA" id="ARBA00044893"/>
    </source>
</evidence>
<gene>
    <name evidence="21" type="ORF">CMQ_3361</name>
</gene>
<dbReference type="GO" id="GO:0016020">
    <property type="term" value="C:membrane"/>
    <property type="evidence" value="ECO:0007669"/>
    <property type="project" value="UniProtKB-SubCell"/>
</dbReference>
<comment type="catalytic activity">
    <reaction evidence="6">
        <text>L-lysyl-L-alpha-amino acid(out) = L-lysyl-L-alpha-amino acid(in)</text>
        <dbReference type="Rhea" id="RHEA:79387"/>
        <dbReference type="ChEBI" id="CHEBI:229965"/>
    </reaction>
</comment>
<dbReference type="PANTHER" id="PTHR23512">
    <property type="entry name" value="MAJOR FACILITATOR SUPERFAMILY DOMAIN-CONTAINING PROTEIN 1"/>
    <property type="match status" value="1"/>
</dbReference>
<dbReference type="SUPFAM" id="SSF103473">
    <property type="entry name" value="MFS general substrate transporter"/>
    <property type="match status" value="1"/>
</dbReference>
<evidence type="ECO:0000256" key="15">
    <source>
        <dbReference type="ARBA" id="ARBA00044985"/>
    </source>
</evidence>
<dbReference type="RefSeq" id="XP_014174774.1">
    <property type="nucleotide sequence ID" value="XM_014319299.1"/>
</dbReference>
<proteinExistence type="predicted"/>
<dbReference type="Gene3D" id="1.20.1250.20">
    <property type="entry name" value="MFS general substrate transporter like domains"/>
    <property type="match status" value="2"/>
</dbReference>
<dbReference type="InParanoid" id="F0X8S0"/>
<feature type="transmembrane region" description="Helical" evidence="19">
    <location>
        <begin position="51"/>
        <end position="68"/>
    </location>
</feature>
<evidence type="ECO:0000256" key="3">
    <source>
        <dbReference type="ARBA" id="ARBA00044878"/>
    </source>
</evidence>
<feature type="transmembrane region" description="Helical" evidence="19">
    <location>
        <begin position="364"/>
        <end position="383"/>
    </location>
</feature>
<keyword evidence="19" id="KW-1133">Transmembrane helix</keyword>
<comment type="function">
    <text evidence="17">Lysosomal dipeptide uniporter that selectively exports lysine, arginine or histidine-containing dipeptides with a net positive charge from the lysosome lumen into the cytosol. Could play a role in a specific type of protein O-glycosylation indirectly regulating macrophages migration and tissue invasion. Also essential for liver homeostasis.</text>
</comment>
<organism evidence="22">
    <name type="scientific">Grosmannia clavigera (strain kw1407 / UAMH 11150)</name>
    <name type="common">Blue stain fungus</name>
    <name type="synonym">Graphiocladiella clavigera</name>
    <dbReference type="NCBI Taxonomy" id="655863"/>
    <lineage>
        <taxon>Eukaryota</taxon>
        <taxon>Fungi</taxon>
        <taxon>Dikarya</taxon>
        <taxon>Ascomycota</taxon>
        <taxon>Pezizomycotina</taxon>
        <taxon>Sordariomycetes</taxon>
        <taxon>Sordariomycetidae</taxon>
        <taxon>Ophiostomatales</taxon>
        <taxon>Ophiostomataceae</taxon>
        <taxon>Leptographium</taxon>
    </lineage>
</organism>
<dbReference type="InterPro" id="IPR052187">
    <property type="entry name" value="MFSD1"/>
</dbReference>
<evidence type="ECO:0000256" key="5">
    <source>
        <dbReference type="ARBA" id="ARBA00044884"/>
    </source>
</evidence>
<evidence type="ECO:0000256" key="13">
    <source>
        <dbReference type="ARBA" id="ARBA00044919"/>
    </source>
</evidence>
<feature type="transmembrane region" description="Helical" evidence="19">
    <location>
        <begin position="310"/>
        <end position="331"/>
    </location>
</feature>
<dbReference type="InterPro" id="IPR036259">
    <property type="entry name" value="MFS_trans_sf"/>
</dbReference>
<evidence type="ECO:0000313" key="21">
    <source>
        <dbReference type="EMBL" id="EFX05292.1"/>
    </source>
</evidence>
<evidence type="ECO:0000256" key="18">
    <source>
        <dbReference type="ARBA" id="ARBA00046376"/>
    </source>
</evidence>
<dbReference type="HOGENOM" id="CLU_024516_1_1_1"/>
<comment type="subcellular location">
    <subcellularLocation>
        <location evidence="1">Membrane</location>
        <topology evidence="1">Multi-pass membrane protein</topology>
    </subcellularLocation>
</comment>
<feature type="domain" description="Major facilitator superfamily (MFS) profile" evidence="20">
    <location>
        <begin position="53"/>
        <end position="455"/>
    </location>
</feature>
<dbReference type="AlphaFoldDB" id="F0X8S0"/>
<evidence type="ECO:0000259" key="20">
    <source>
        <dbReference type="PROSITE" id="PS50850"/>
    </source>
</evidence>
<sequence>MTDNQAAVSGAANDKEAQIVTTAMASSADNDSASLHSAGGRSLRVPMTMKLLSVVLVSLIGFGSHWSSGVTGAMKSTLKKKLHINNAEYALLDASEDFIKSALIVGTGLVTDRIGGAHALLWGNSLYSVGAILVAAATTVRSYRFMIGGIVVQAIGDVTTQVAQYKVFSSWFAPSDGFASTLGFELGLGKIGSFVGQATANVIARRLGDFSWVYWMAVVMNVFTNIVTVGFFYFTRWCGRRYGDLADPATGERLTENNKSFELKKVCALPWPFWAVMAFSLFETSTAIVFSGNATELAEQRFHIDSVKAGWYAALSKYTGFFLVPVLGFVIDRFGQRLTIMLVCGAFMFTAMALVAWGETVSGTAASFGVYAVALSLGPTTIIDSTRTSMWYPEVFGSAYGIKIGLNNAMNIIIRIVTGVIQDQDNDSYDRVVIVYAVLAAASLVVGISLVILGRFSIDLGRLQWSRIKRMAKGHTIGERRELFETGKNARRHRLFSQSCLVAAISLIVGSWIAYFWGVATGNND</sequence>